<evidence type="ECO:0000313" key="2">
    <source>
        <dbReference type="EMBL" id="OGX87515.1"/>
    </source>
</evidence>
<protein>
    <recommendedName>
        <fullName evidence="1">PIN domain-containing protein</fullName>
    </recommendedName>
</protein>
<dbReference type="OrthoDB" id="1148871at2"/>
<dbReference type="Proteomes" id="UP000177506">
    <property type="component" value="Unassembled WGS sequence"/>
</dbReference>
<evidence type="ECO:0000313" key="3">
    <source>
        <dbReference type="Proteomes" id="UP000177506"/>
    </source>
</evidence>
<gene>
    <name evidence="2" type="ORF">BEN49_10635</name>
</gene>
<reference evidence="2 3" key="1">
    <citation type="submission" date="2016-08" db="EMBL/GenBank/DDBJ databases">
        <title>Hymenobacter coccineus sp. nov., Hymenobacter lapidarius sp. nov. and Hymenobacter glacialis sp. nov., isolated from Antarctic soil.</title>
        <authorList>
            <person name="Sedlacek I."/>
            <person name="Kralova S."/>
            <person name="Kyrova K."/>
            <person name="Maslanova I."/>
            <person name="Stankova E."/>
            <person name="Vrbovska V."/>
            <person name="Nemec M."/>
            <person name="Bartak M."/>
            <person name="Svec P."/>
            <person name="Busse H.-J."/>
            <person name="Pantucek R."/>
        </authorList>
    </citation>
    <scope>NUCLEOTIDE SEQUENCE [LARGE SCALE GENOMIC DNA]</scope>
    <source>
        <strain evidence="2 3">CCM 8649</strain>
    </source>
</reference>
<name>A0A1G1T9H1_9BACT</name>
<dbReference type="Gene3D" id="3.40.50.1010">
    <property type="entry name" value="5'-nuclease"/>
    <property type="match status" value="1"/>
</dbReference>
<dbReference type="InterPro" id="IPR002716">
    <property type="entry name" value="PIN_dom"/>
</dbReference>
<dbReference type="AlphaFoldDB" id="A0A1G1T9H1"/>
<comment type="caution">
    <text evidence="2">The sequence shown here is derived from an EMBL/GenBank/DDBJ whole genome shotgun (WGS) entry which is preliminary data.</text>
</comment>
<organism evidence="2 3">
    <name type="scientific">Hymenobacter coccineus</name>
    <dbReference type="NCBI Taxonomy" id="1908235"/>
    <lineage>
        <taxon>Bacteria</taxon>
        <taxon>Pseudomonadati</taxon>
        <taxon>Bacteroidota</taxon>
        <taxon>Cytophagia</taxon>
        <taxon>Cytophagales</taxon>
        <taxon>Hymenobacteraceae</taxon>
        <taxon>Hymenobacter</taxon>
    </lineage>
</organism>
<feature type="domain" description="PIN" evidence="1">
    <location>
        <begin position="5"/>
        <end position="116"/>
    </location>
</feature>
<accession>A0A1G1T9H1</accession>
<proteinExistence type="predicted"/>
<sequence length="139" mass="14825">MRHFFLDTNVLLDFILQRDGFGPAARQLFVAAEEGRVVVYAAALSFSHSYYTLRKTNPPAERILVLKELAASVNIIPLTAPVIKAALALGFADFEDGLQYCAARAVPAIEAIVTRDPKGFAAGALPVLTAPAALARLGS</sequence>
<dbReference type="InterPro" id="IPR029060">
    <property type="entry name" value="PIN-like_dom_sf"/>
</dbReference>
<dbReference type="SUPFAM" id="SSF88723">
    <property type="entry name" value="PIN domain-like"/>
    <property type="match status" value="1"/>
</dbReference>
<keyword evidence="3" id="KW-1185">Reference proteome</keyword>
<evidence type="ECO:0000259" key="1">
    <source>
        <dbReference type="Pfam" id="PF13470"/>
    </source>
</evidence>
<dbReference type="RefSeq" id="WP_070745639.1">
    <property type="nucleotide sequence ID" value="NZ_MDZA01000354.1"/>
</dbReference>
<dbReference type="Pfam" id="PF13470">
    <property type="entry name" value="PIN_3"/>
    <property type="match status" value="1"/>
</dbReference>
<dbReference type="EMBL" id="MDZA01000354">
    <property type="protein sequence ID" value="OGX87515.1"/>
    <property type="molecule type" value="Genomic_DNA"/>
</dbReference>